<evidence type="ECO:0000256" key="3">
    <source>
        <dbReference type="ARBA" id="ARBA00023002"/>
    </source>
</evidence>
<keyword evidence="2" id="KW-0521">NADP</keyword>
<reference evidence="5 6" key="1">
    <citation type="submission" date="2020-04" db="EMBL/GenBank/DDBJ databases">
        <title>Perkinsus olseni comparative genomics.</title>
        <authorList>
            <person name="Bogema D.R."/>
        </authorList>
    </citation>
    <scope>NUCLEOTIDE SEQUENCE [LARGE SCALE GENOMIC DNA]</scope>
    <source>
        <strain evidence="5">00978-12</strain>
    </source>
</reference>
<dbReference type="SUPFAM" id="SSF51735">
    <property type="entry name" value="NAD(P)-binding Rossmann-fold domains"/>
    <property type="match status" value="1"/>
</dbReference>
<sequence>MSPVVVVTGANKGIGYEISKKLIADGAKVITTARDQSRLDKAASELKPFGSVKLDVTSDDSVEQAKQEIKRLSPSIDALVNNAGFAYHGNAFGYDEAKLTMSINYYGTKRVTKAFYPLLSDHGRIVNVCSFVGRLSKVSEPLQKRFSDPNATEESIDNLVEEFLTGVKEGDYKKRGFSDSMYGMSKLALIALTKVLAREAMADSRKILVTGCCPGWCQTDMSSHSGPRSAETGAQVMAWLAAEVDYDPTMSGKLYRDDQEFDWQTGNLLSTGQMY</sequence>
<evidence type="ECO:0000313" key="5">
    <source>
        <dbReference type="EMBL" id="KAF4683638.1"/>
    </source>
</evidence>
<dbReference type="InterPro" id="IPR036291">
    <property type="entry name" value="NAD(P)-bd_dom_sf"/>
</dbReference>
<keyword evidence="3" id="KW-0560">Oxidoreductase</keyword>
<dbReference type="Proteomes" id="UP000541610">
    <property type="component" value="Unassembled WGS sequence"/>
</dbReference>
<organism evidence="5 6">
    <name type="scientific">Perkinsus olseni</name>
    <name type="common">Perkinsus atlanticus</name>
    <dbReference type="NCBI Taxonomy" id="32597"/>
    <lineage>
        <taxon>Eukaryota</taxon>
        <taxon>Sar</taxon>
        <taxon>Alveolata</taxon>
        <taxon>Perkinsozoa</taxon>
        <taxon>Perkinsea</taxon>
        <taxon>Perkinsida</taxon>
        <taxon>Perkinsidae</taxon>
        <taxon>Perkinsus</taxon>
    </lineage>
</organism>
<accession>A0A7J6NIE1</accession>
<dbReference type="InterPro" id="IPR002347">
    <property type="entry name" value="SDR_fam"/>
</dbReference>
<dbReference type="PRINTS" id="PR00081">
    <property type="entry name" value="GDHRDH"/>
</dbReference>
<gene>
    <name evidence="5" type="ORF">FOZ60_008828</name>
</gene>
<dbReference type="GO" id="GO:0016491">
    <property type="term" value="F:oxidoreductase activity"/>
    <property type="evidence" value="ECO:0007669"/>
    <property type="project" value="UniProtKB-KW"/>
</dbReference>
<evidence type="ECO:0000256" key="4">
    <source>
        <dbReference type="RuleBase" id="RU000363"/>
    </source>
</evidence>
<dbReference type="OrthoDB" id="10262319at2759"/>
<dbReference type="PRINTS" id="PR00080">
    <property type="entry name" value="SDRFAMILY"/>
</dbReference>
<dbReference type="Pfam" id="PF00106">
    <property type="entry name" value="adh_short"/>
    <property type="match status" value="2"/>
</dbReference>
<dbReference type="PANTHER" id="PTHR43963">
    <property type="entry name" value="CARBONYL REDUCTASE 1-RELATED"/>
    <property type="match status" value="1"/>
</dbReference>
<dbReference type="PANTHER" id="PTHR43963:SF6">
    <property type="entry name" value="CHAIN DEHYDROGENASE FAMILY PROTEIN, PUTATIVE (AFU_ORTHOLOGUE AFUA_3G15350)-RELATED"/>
    <property type="match status" value="1"/>
</dbReference>
<evidence type="ECO:0008006" key="7">
    <source>
        <dbReference type="Google" id="ProtNLM"/>
    </source>
</evidence>
<comment type="caution">
    <text evidence="5">The sequence shown here is derived from an EMBL/GenBank/DDBJ whole genome shotgun (WGS) entry which is preliminary data.</text>
</comment>
<evidence type="ECO:0000256" key="2">
    <source>
        <dbReference type="ARBA" id="ARBA00022857"/>
    </source>
</evidence>
<proteinExistence type="inferred from homology"/>
<dbReference type="EMBL" id="JABANP010000354">
    <property type="protein sequence ID" value="KAF4683638.1"/>
    <property type="molecule type" value="Genomic_DNA"/>
</dbReference>
<comment type="similarity">
    <text evidence="1 4">Belongs to the short-chain dehydrogenases/reductases (SDR) family.</text>
</comment>
<protein>
    <recommendedName>
        <fullName evidence="7">Carbonyl reductase [NADPH] 1</fullName>
    </recommendedName>
</protein>
<evidence type="ECO:0000313" key="6">
    <source>
        <dbReference type="Proteomes" id="UP000541610"/>
    </source>
</evidence>
<dbReference type="Gene3D" id="3.40.50.720">
    <property type="entry name" value="NAD(P)-binding Rossmann-like Domain"/>
    <property type="match status" value="1"/>
</dbReference>
<evidence type="ECO:0000256" key="1">
    <source>
        <dbReference type="ARBA" id="ARBA00006484"/>
    </source>
</evidence>
<name>A0A7J6NIE1_PEROL</name>
<dbReference type="AlphaFoldDB" id="A0A7J6NIE1"/>